<dbReference type="AlphaFoldDB" id="A0A4Q7TXZ0"/>
<dbReference type="Proteomes" id="UP000291832">
    <property type="component" value="Unassembled WGS sequence"/>
</dbReference>
<proteinExistence type="predicted"/>
<sequence length="213" mass="23592">MIVVGAIEERVGVAVDAWLRWVPSWSPGTHRGRARLCQRCTGSPMLAASGLTGDVPHQVMHALVSRMHRIIDRQVDDFTEAELPVLHAELSDAEMWRAGGYDPRANLDPEYEGLDPDPEPGDTEQPFLFTLTGLAEETKPAPPLPRPPLSAAEKQQLRADIARVDEYAAECGREVCFALMTHRDRISAAVHRFVEPQIQAMLTELSEGLEPPK</sequence>
<reference evidence="1 2" key="1">
    <citation type="journal article" date="2015" name="Stand. Genomic Sci.">
        <title>Genomic Encyclopedia of Bacterial and Archaeal Type Strains, Phase III: the genomes of soil and plant-associated and newly described type strains.</title>
        <authorList>
            <person name="Whitman W.B."/>
            <person name="Woyke T."/>
            <person name="Klenk H.P."/>
            <person name="Zhou Y."/>
            <person name="Lilburn T.G."/>
            <person name="Beck B.J."/>
            <person name="De Vos P."/>
            <person name="Vandamme P."/>
            <person name="Eisen J.A."/>
            <person name="Garrity G."/>
            <person name="Hugenholtz P."/>
            <person name="Kyrpides N.C."/>
        </authorList>
    </citation>
    <scope>NUCLEOTIDE SEQUENCE [LARGE SCALE GENOMIC DNA]</scope>
    <source>
        <strain evidence="1 2">RF6</strain>
    </source>
</reference>
<organism evidence="1 2">
    <name type="scientific">Leucobacter luti</name>
    <dbReference type="NCBI Taxonomy" id="340320"/>
    <lineage>
        <taxon>Bacteria</taxon>
        <taxon>Bacillati</taxon>
        <taxon>Actinomycetota</taxon>
        <taxon>Actinomycetes</taxon>
        <taxon>Micrococcales</taxon>
        <taxon>Microbacteriaceae</taxon>
        <taxon>Leucobacter</taxon>
    </lineage>
</organism>
<evidence type="ECO:0000313" key="1">
    <source>
        <dbReference type="EMBL" id="RZT66076.1"/>
    </source>
</evidence>
<keyword evidence="2" id="KW-1185">Reference proteome</keyword>
<name>A0A4Q7TXZ0_9MICO</name>
<evidence type="ECO:0000313" key="2">
    <source>
        <dbReference type="Proteomes" id="UP000291832"/>
    </source>
</evidence>
<protein>
    <recommendedName>
        <fullName evidence="3">Spermidine/putrescine ABC transporter substrate-binding protein</fullName>
    </recommendedName>
</protein>
<dbReference type="RefSeq" id="WP_420029112.1">
    <property type="nucleotide sequence ID" value="NZ_QYAG01000001.1"/>
</dbReference>
<evidence type="ECO:0008006" key="3">
    <source>
        <dbReference type="Google" id="ProtNLM"/>
    </source>
</evidence>
<accession>A0A4Q7TXZ0</accession>
<dbReference type="EMBL" id="SHKI01000004">
    <property type="protein sequence ID" value="RZT66076.1"/>
    <property type="molecule type" value="Genomic_DNA"/>
</dbReference>
<comment type="caution">
    <text evidence="1">The sequence shown here is derived from an EMBL/GenBank/DDBJ whole genome shotgun (WGS) entry which is preliminary data.</text>
</comment>
<gene>
    <name evidence="1" type="ORF">EV139_1502</name>
</gene>